<sequence length="292" mass="33613">MVIQWFPGHMAKATREVKEKLKLVDIVFELVDARCPLSSHNMYLDEVVKDKKKIIIFNKIDLCDRAETAKWKSYFENKGYTVVYTDAKNSNNLNKVIDKAKEELAEKIARQVAKGIKPRAIRSMVIGVPNVGKSTFINKLIKKNVANTANKPGVTKKQQWLKLNKDIELLDTPGILMPKFDNQEIGKKLSLIGSIKDDITPLDDVSLYLIELLKHNYLENLNNLYKINVTSEDENVFIMEKVAEKRFKKIGGDYDYDSTIKLLIQDFRTQKFGLITLDNYSDLLENEEHNEN</sequence>
<dbReference type="PANTHER" id="PTHR45782:SF4">
    <property type="entry name" value="MITOCHONDRIAL RIBOSOME-ASSOCIATED GTPASE 1"/>
    <property type="match status" value="1"/>
</dbReference>
<dbReference type="PIRSF" id="PIRSF006230">
    <property type="entry name" value="MG442"/>
    <property type="match status" value="1"/>
</dbReference>
<feature type="binding site" evidence="5">
    <location>
        <begin position="58"/>
        <end position="61"/>
    </location>
    <ligand>
        <name>GTP</name>
        <dbReference type="ChEBI" id="CHEBI:37565"/>
    </ligand>
</feature>
<proteinExistence type="inferred from homology"/>
<dbReference type="PROSITE" id="PS51721">
    <property type="entry name" value="G_CP"/>
    <property type="match status" value="1"/>
</dbReference>
<dbReference type="Gene3D" id="3.40.50.300">
    <property type="entry name" value="P-loop containing nucleotide triphosphate hydrolases"/>
    <property type="match status" value="1"/>
</dbReference>
<dbReference type="GO" id="GO:0006412">
    <property type="term" value="P:translation"/>
    <property type="evidence" value="ECO:0007669"/>
    <property type="project" value="TreeGrafter"/>
</dbReference>
<dbReference type="PANTHER" id="PTHR45782">
    <property type="entry name" value="MITOCHONDRIAL RIBOSOME-ASSOCIATED GTPASE 1"/>
    <property type="match status" value="1"/>
</dbReference>
<dbReference type="PATRIC" id="fig|1379.3.peg.810"/>
<dbReference type="InterPro" id="IPR027417">
    <property type="entry name" value="P-loop_NTPase"/>
</dbReference>
<dbReference type="NCBIfam" id="TIGR03596">
    <property type="entry name" value="GTPase_YlqF"/>
    <property type="match status" value="1"/>
</dbReference>
<evidence type="ECO:0000313" key="8">
    <source>
        <dbReference type="Proteomes" id="UP000070355"/>
    </source>
</evidence>
<evidence type="ECO:0000256" key="5">
    <source>
        <dbReference type="PIRSR" id="PIRSR006230-1"/>
    </source>
</evidence>
<dbReference type="STRING" id="1379.HMPREF3186_00828"/>
<keyword evidence="2 4" id="KW-0547">Nucleotide-binding</keyword>
<dbReference type="GO" id="GO:0005737">
    <property type="term" value="C:cytoplasm"/>
    <property type="evidence" value="ECO:0007669"/>
    <property type="project" value="UniProtKB-SubCell"/>
</dbReference>
<dbReference type="FunFam" id="3.40.50.300:FF:000590">
    <property type="entry name" value="Ribosome biogenesis GTPase A"/>
    <property type="match status" value="1"/>
</dbReference>
<gene>
    <name evidence="7" type="ORF">HMPREF3186_00828</name>
</gene>
<dbReference type="CDD" id="cd01856">
    <property type="entry name" value="YlqF"/>
    <property type="match status" value="1"/>
</dbReference>
<protein>
    <recommendedName>
        <fullName evidence="1 4">Ribosome biogenesis GTPase A</fullName>
    </recommendedName>
</protein>
<feature type="domain" description="CP-type G" evidence="6">
    <location>
        <begin position="14"/>
        <end position="178"/>
    </location>
</feature>
<comment type="caution">
    <text evidence="7">The sequence shown here is derived from an EMBL/GenBank/DDBJ whole genome shotgun (WGS) entry which is preliminary data.</text>
</comment>
<dbReference type="InterPro" id="IPR006073">
    <property type="entry name" value="GTP-bd"/>
</dbReference>
<accession>A0A133ZY39</accession>
<dbReference type="OrthoDB" id="9779790at2"/>
<comment type="similarity">
    <text evidence="4">Belongs to the TRAFAC class YlqF/YawG GTPase family. MTG1 subfamily.</text>
</comment>
<dbReference type="Pfam" id="PF01926">
    <property type="entry name" value="MMR_HSR1"/>
    <property type="match status" value="1"/>
</dbReference>
<dbReference type="SUPFAM" id="SSF52540">
    <property type="entry name" value="P-loop containing nucleoside triphosphate hydrolases"/>
    <property type="match status" value="1"/>
</dbReference>
<feature type="binding site" evidence="5">
    <location>
        <position position="174"/>
    </location>
    <ligand>
        <name>GTP</name>
        <dbReference type="ChEBI" id="CHEBI:37565"/>
    </ligand>
</feature>
<organism evidence="7 8">
    <name type="scientific">Gemella haemolysans</name>
    <dbReference type="NCBI Taxonomy" id="1379"/>
    <lineage>
        <taxon>Bacteria</taxon>
        <taxon>Bacillati</taxon>
        <taxon>Bacillota</taxon>
        <taxon>Bacilli</taxon>
        <taxon>Bacillales</taxon>
        <taxon>Gemellaceae</taxon>
        <taxon>Gemella</taxon>
    </lineage>
</organism>
<dbReference type="GO" id="GO:0005525">
    <property type="term" value="F:GTP binding"/>
    <property type="evidence" value="ECO:0007669"/>
    <property type="project" value="UniProtKB-KW"/>
</dbReference>
<evidence type="ECO:0000256" key="3">
    <source>
        <dbReference type="ARBA" id="ARBA00023134"/>
    </source>
</evidence>
<comment type="function">
    <text evidence="4">Required for a late step of 50S ribosomal subunit assembly. Has GTPase activity.</text>
</comment>
<evidence type="ECO:0000313" key="7">
    <source>
        <dbReference type="EMBL" id="KXB60331.1"/>
    </source>
</evidence>
<evidence type="ECO:0000256" key="1">
    <source>
        <dbReference type="ARBA" id="ARBA00014898"/>
    </source>
</evidence>
<dbReference type="InterPro" id="IPR030378">
    <property type="entry name" value="G_CP_dom"/>
</dbReference>
<dbReference type="EMBL" id="LSDC01000057">
    <property type="protein sequence ID" value="KXB60331.1"/>
    <property type="molecule type" value="Genomic_DNA"/>
</dbReference>
<dbReference type="RefSeq" id="WP_060914029.1">
    <property type="nucleotide sequence ID" value="NZ_JAWFGB010000014.1"/>
</dbReference>
<comment type="subcellular location">
    <subcellularLocation>
        <location evidence="4">Cytoplasm</location>
    </subcellularLocation>
</comment>
<name>A0A133ZY39_9BACL</name>
<evidence type="ECO:0000259" key="6">
    <source>
        <dbReference type="PROSITE" id="PS51721"/>
    </source>
</evidence>
<evidence type="ECO:0000256" key="4">
    <source>
        <dbReference type="PIRNR" id="PIRNR006230"/>
    </source>
</evidence>
<dbReference type="InterPro" id="IPR023179">
    <property type="entry name" value="GTP-bd_ortho_bundle_sf"/>
</dbReference>
<keyword evidence="3 4" id="KW-0342">GTP-binding</keyword>
<dbReference type="AlphaFoldDB" id="A0A133ZY39"/>
<dbReference type="Gene3D" id="1.10.1580.10">
    <property type="match status" value="1"/>
</dbReference>
<evidence type="ECO:0000256" key="2">
    <source>
        <dbReference type="ARBA" id="ARBA00022741"/>
    </source>
</evidence>
<dbReference type="GO" id="GO:0003924">
    <property type="term" value="F:GTPase activity"/>
    <property type="evidence" value="ECO:0007669"/>
    <property type="project" value="TreeGrafter"/>
</dbReference>
<dbReference type="InterPro" id="IPR016478">
    <property type="entry name" value="GTPase_MTG1"/>
</dbReference>
<dbReference type="InterPro" id="IPR019991">
    <property type="entry name" value="GTP-bd_ribosome_bgen"/>
</dbReference>
<feature type="binding site" evidence="5">
    <location>
        <begin position="130"/>
        <end position="135"/>
    </location>
    <ligand>
        <name>GTP</name>
        <dbReference type="ChEBI" id="CHEBI:37565"/>
    </ligand>
</feature>
<dbReference type="Proteomes" id="UP000070355">
    <property type="component" value="Unassembled WGS sequence"/>
</dbReference>
<keyword evidence="4" id="KW-0963">Cytoplasm</keyword>
<reference evidence="8" key="1">
    <citation type="submission" date="2016-01" db="EMBL/GenBank/DDBJ databases">
        <authorList>
            <person name="Mitreva M."/>
            <person name="Pepin K.H."/>
            <person name="Mihindukulasuriya K.A."/>
            <person name="Fulton R."/>
            <person name="Fronick C."/>
            <person name="O'Laughlin M."/>
            <person name="Miner T."/>
            <person name="Herter B."/>
            <person name="Rosa B.A."/>
            <person name="Cordes M."/>
            <person name="Tomlinson C."/>
            <person name="Wollam A."/>
            <person name="Palsikar V.B."/>
            <person name="Mardis E.R."/>
            <person name="Wilson R.K."/>
        </authorList>
    </citation>
    <scope>NUCLEOTIDE SEQUENCE [LARGE SCALE GENOMIC DNA]</scope>
    <source>
        <strain evidence="8">DNF01167</strain>
    </source>
</reference>